<feature type="chain" id="PRO_5005567719" evidence="2">
    <location>
        <begin position="21"/>
        <end position="475"/>
    </location>
</feature>
<keyword evidence="4" id="KW-1185">Reference proteome</keyword>
<feature type="signal peptide" evidence="2">
    <location>
        <begin position="1"/>
        <end position="20"/>
    </location>
</feature>
<evidence type="ECO:0000256" key="1">
    <source>
        <dbReference type="SAM" id="Phobius"/>
    </source>
</evidence>
<feature type="transmembrane region" description="Helical" evidence="1">
    <location>
        <begin position="441"/>
        <end position="467"/>
    </location>
</feature>
<accession>A0A0L6UC42</accession>
<keyword evidence="1" id="KW-1133">Transmembrane helix</keyword>
<reference evidence="3 4" key="1">
    <citation type="submission" date="2015-08" db="EMBL/GenBank/DDBJ databases">
        <title>Next Generation Sequencing and Analysis of the Genome of Puccinia sorghi L Schw, the Causal Agent of Maize Common Rust.</title>
        <authorList>
            <person name="Rochi L."/>
            <person name="Burguener G."/>
            <person name="Darino M."/>
            <person name="Turjanski A."/>
            <person name="Kreff E."/>
            <person name="Dieguez M.J."/>
            <person name="Sacco F."/>
        </authorList>
    </citation>
    <scope>NUCLEOTIDE SEQUENCE [LARGE SCALE GENOMIC DNA]</scope>
    <source>
        <strain evidence="3 4">RO10H11247</strain>
    </source>
</reference>
<gene>
    <name evidence="3" type="ORF">VP01_755g3</name>
</gene>
<dbReference type="VEuPathDB" id="FungiDB:VP01_755g3"/>
<keyword evidence="1" id="KW-0472">Membrane</keyword>
<keyword evidence="2" id="KW-0732">Signal</keyword>
<proteinExistence type="predicted"/>
<keyword evidence="1" id="KW-0812">Transmembrane</keyword>
<evidence type="ECO:0000256" key="2">
    <source>
        <dbReference type="SAM" id="SignalP"/>
    </source>
</evidence>
<protein>
    <submittedName>
        <fullName evidence="3">Putative signal peptide protein</fullName>
    </submittedName>
</protein>
<evidence type="ECO:0000313" key="4">
    <source>
        <dbReference type="Proteomes" id="UP000037035"/>
    </source>
</evidence>
<dbReference type="AlphaFoldDB" id="A0A0L6UC42"/>
<dbReference type="Proteomes" id="UP000037035">
    <property type="component" value="Unassembled WGS sequence"/>
</dbReference>
<dbReference type="EMBL" id="LAVV01013005">
    <property type="protein sequence ID" value="KNZ46096.1"/>
    <property type="molecule type" value="Genomic_DNA"/>
</dbReference>
<organism evidence="3 4">
    <name type="scientific">Puccinia sorghi</name>
    <dbReference type="NCBI Taxonomy" id="27349"/>
    <lineage>
        <taxon>Eukaryota</taxon>
        <taxon>Fungi</taxon>
        <taxon>Dikarya</taxon>
        <taxon>Basidiomycota</taxon>
        <taxon>Pucciniomycotina</taxon>
        <taxon>Pucciniomycetes</taxon>
        <taxon>Pucciniales</taxon>
        <taxon>Pucciniaceae</taxon>
        <taxon>Puccinia</taxon>
    </lineage>
</organism>
<sequence>MFVVVVVVLILLTFPDSYHTALDPHIILVVCLSLSGVSCSCCRPSSRSHLLIHLNYCLFFFLNKILCAESFLFLTDTRCVGHHCKDWVNWLNILVLNNEHCYGMMILYARERGIFPFKHSSWPEQSKAILVIILYIYVDTKHDLIVCLFSCGFTTNLDIILCIQTSIFVSFFIKHLLCVPLFCRIMTSCFFLFLSLRNPIIFFQKWTFYSFRNGLFHAPFYPGHFFWPCLVSLTAKLLTATIEFVTCYIAGSPLPHPHSYSFWYFGKSQRELRQVHARLLHSSNQVRKGAEKYSTYRVTIKLNNPLSHRIRDSHTLKNENRGDVLQPMSRLLRGPLEYKRRPYLAQKLFLNIIAHNSAFHTTLPISSHWNLDKPLEIFPFKPSLIPYKVVAIRPLPLAVSTGSSTFQPLLTLISLFLFFSEKNFSSLKANLVNAFLSFQRGFFFLIFLSMLIILEVWCSCVVMLIFYKVGNEVNF</sequence>
<evidence type="ECO:0000313" key="3">
    <source>
        <dbReference type="EMBL" id="KNZ46096.1"/>
    </source>
</evidence>
<comment type="caution">
    <text evidence="3">The sequence shown here is derived from an EMBL/GenBank/DDBJ whole genome shotgun (WGS) entry which is preliminary data.</text>
</comment>
<name>A0A0L6UC42_9BASI</name>